<name>A0AAI8ZG43_9MICO</name>
<dbReference type="SUPFAM" id="SSF53474">
    <property type="entry name" value="alpha/beta-Hydrolases"/>
    <property type="match status" value="1"/>
</dbReference>
<reference evidence="5 6" key="1">
    <citation type="submission" date="2011-11" db="EMBL/GenBank/DDBJ databases">
        <authorList>
            <person name="Gartemann K."/>
        </authorList>
    </citation>
    <scope>NUCLEOTIDE SEQUENCE [LARGE SCALE GENOMIC DNA]</scope>
    <source>
        <strain evidence="6">NCPPB 2581</strain>
    </source>
</reference>
<reference evidence="6" key="2">
    <citation type="submission" date="2013-04" db="EMBL/GenBank/DDBJ databases">
        <title>The genome sequence of the maize-pathogen Clavibacter michiganensis subsp. nebraskensis.</title>
        <authorList>
            <person name="Gartemann K.H."/>
            <person name="Blom J."/>
            <person name="Dreiseikelmann B."/>
            <person name="Fluegel M."/>
            <person name="Jaenicke S."/>
            <person name="Linke B."/>
            <person name="Sczcepanowski R."/>
            <person name="Wittmann J."/>
            <person name="Goesmann A."/>
            <person name="Puehler A."/>
            <person name="Eichenlaub R."/>
            <person name="Rueckert C."/>
        </authorList>
    </citation>
    <scope>NUCLEOTIDE SEQUENCE [LARGE SCALE GENOMIC DNA]</scope>
    <source>
        <strain evidence="6">NCPPB 2581</strain>
    </source>
</reference>
<dbReference type="KEGG" id="cmc:CMN_00386"/>
<dbReference type="RefSeq" id="WP_015489168.1">
    <property type="nucleotide sequence ID" value="NC_020891.1"/>
</dbReference>
<gene>
    <name evidence="5" type="ORF">CMN_00386</name>
</gene>
<sequence>MDRADDRDARRHLAPLLPRRRTRPTALTTAFVLAFACAAALAGPVTAHADEAGGVDEITVPRDDVSGFGGGTIFAPQVSAGTKLGAVVVTPGYGDTQADMRWYGTDLAAAGFVVFTIDTNGTQDPPQARADEMLAASDYLTGSSAAADEIDPDRVAELGYSMAGGGVLAAAEARHTLKAVIAPMPFDVRVDYRAVTTPSLIITGQSDHVAFPFLMGKRMYRSLPAATPKQYLELRGAGHGAGERIPNDTIRSTVTTFLDRYLNDDESAAARICPAPAATGPISASLSHCG</sequence>
<evidence type="ECO:0000313" key="5">
    <source>
        <dbReference type="EMBL" id="CCE74355.1"/>
    </source>
</evidence>
<keyword evidence="3" id="KW-0732">Signal</keyword>
<dbReference type="Pfam" id="PF12740">
    <property type="entry name" value="PETase"/>
    <property type="match status" value="1"/>
</dbReference>
<feature type="chain" id="PRO_5042535170" evidence="3">
    <location>
        <begin position="50"/>
        <end position="290"/>
    </location>
</feature>
<proteinExistence type="inferred from homology"/>
<evidence type="ECO:0000256" key="1">
    <source>
        <dbReference type="ARBA" id="ARBA00008645"/>
    </source>
</evidence>
<evidence type="ECO:0000256" key="3">
    <source>
        <dbReference type="SAM" id="SignalP"/>
    </source>
</evidence>
<feature type="signal peptide" evidence="3">
    <location>
        <begin position="1"/>
        <end position="49"/>
    </location>
</feature>
<dbReference type="InterPro" id="IPR050261">
    <property type="entry name" value="FrsA_esterase"/>
</dbReference>
<dbReference type="GO" id="GO:0052689">
    <property type="term" value="F:carboxylic ester hydrolase activity"/>
    <property type="evidence" value="ECO:0007669"/>
    <property type="project" value="UniProtKB-ARBA"/>
</dbReference>
<dbReference type="InterPro" id="IPR029058">
    <property type="entry name" value="AB_hydrolase_fold"/>
</dbReference>
<evidence type="ECO:0000256" key="2">
    <source>
        <dbReference type="ARBA" id="ARBA00022801"/>
    </source>
</evidence>
<dbReference type="Proteomes" id="UP000012170">
    <property type="component" value="Chromosome"/>
</dbReference>
<accession>A0AAI8ZG43</accession>
<keyword evidence="2 5" id="KW-0378">Hydrolase</keyword>
<dbReference type="PANTHER" id="PTHR22946:SF9">
    <property type="entry name" value="POLYKETIDE TRANSFERASE AF380"/>
    <property type="match status" value="1"/>
</dbReference>
<dbReference type="Gene3D" id="3.40.50.1820">
    <property type="entry name" value="alpha/beta hydrolase"/>
    <property type="match status" value="1"/>
</dbReference>
<feature type="domain" description="PET hydrolase/cutinase-like" evidence="4">
    <location>
        <begin position="55"/>
        <end position="289"/>
    </location>
</feature>
<evidence type="ECO:0000313" key="6">
    <source>
        <dbReference type="Proteomes" id="UP000012170"/>
    </source>
</evidence>
<dbReference type="AlphaFoldDB" id="A0AAI8ZG43"/>
<dbReference type="EMBL" id="HE614873">
    <property type="protein sequence ID" value="CCE74355.1"/>
    <property type="molecule type" value="Genomic_DNA"/>
</dbReference>
<dbReference type="PANTHER" id="PTHR22946">
    <property type="entry name" value="DIENELACTONE HYDROLASE DOMAIN-CONTAINING PROTEIN-RELATED"/>
    <property type="match status" value="1"/>
</dbReference>
<evidence type="ECO:0000259" key="4">
    <source>
        <dbReference type="Pfam" id="PF12740"/>
    </source>
</evidence>
<comment type="similarity">
    <text evidence="1">Belongs to the AB hydrolase superfamily.</text>
</comment>
<protein>
    <submittedName>
        <fullName evidence="5">Secreted lipase, alpha/beta hydrolase</fullName>
    </submittedName>
</protein>
<organism evidence="5 6">
    <name type="scientific">Clavibacter nebraskensis NCPPB 2581</name>
    <dbReference type="NCBI Taxonomy" id="1097677"/>
    <lineage>
        <taxon>Bacteria</taxon>
        <taxon>Bacillati</taxon>
        <taxon>Actinomycetota</taxon>
        <taxon>Actinomycetes</taxon>
        <taxon>Micrococcales</taxon>
        <taxon>Microbacteriaceae</taxon>
        <taxon>Clavibacter</taxon>
    </lineage>
</organism>
<dbReference type="InterPro" id="IPR041127">
    <property type="entry name" value="PET_hydrolase/cutinase-like"/>
</dbReference>
<dbReference type="GeneID" id="92982223"/>